<keyword evidence="5" id="KW-0175">Coiled coil</keyword>
<feature type="compositionally biased region" description="Polar residues" evidence="7">
    <location>
        <begin position="272"/>
        <end position="287"/>
    </location>
</feature>
<feature type="region of interest" description="Disordered" evidence="7">
    <location>
        <begin position="330"/>
        <end position="362"/>
    </location>
</feature>
<evidence type="ECO:0000259" key="8">
    <source>
        <dbReference type="PROSITE" id="PS51262"/>
    </source>
</evidence>
<evidence type="ECO:0000256" key="3">
    <source>
        <dbReference type="ARBA" id="ARBA00012483"/>
    </source>
</evidence>
<dbReference type="InterPro" id="IPR050617">
    <property type="entry name" value="E3_ligase_FN3/SPRY"/>
</dbReference>
<dbReference type="GO" id="GO:0070507">
    <property type="term" value="P:regulation of microtubule cytoskeleton organization"/>
    <property type="evidence" value="ECO:0007669"/>
    <property type="project" value="TreeGrafter"/>
</dbReference>
<evidence type="ECO:0000256" key="2">
    <source>
        <dbReference type="ARBA" id="ARBA00004123"/>
    </source>
</evidence>
<dbReference type="Proteomes" id="UP000886611">
    <property type="component" value="Unassembled WGS sequence"/>
</dbReference>
<protein>
    <recommendedName>
        <fullName evidence="3">RING-type E3 ubiquitin transferase</fullName>
        <ecNumber evidence="3">2.3.2.27</ecNumber>
    </recommendedName>
</protein>
<dbReference type="InterPro" id="IPR017903">
    <property type="entry name" value="COS_domain"/>
</dbReference>
<keyword evidence="4" id="KW-0808">Transferase</keyword>
<accession>A0A8X7X8J4</accession>
<dbReference type="EMBL" id="JAATIS010004524">
    <property type="protein sequence ID" value="KAG2461927.1"/>
    <property type="molecule type" value="Genomic_DNA"/>
</dbReference>
<feature type="non-terminal residue" evidence="9">
    <location>
        <position position="362"/>
    </location>
</feature>
<keyword evidence="6" id="KW-0539">Nucleus</keyword>
<comment type="subcellular location">
    <subcellularLocation>
        <location evidence="2">Nucleus</location>
    </subcellularLocation>
</comment>
<evidence type="ECO:0000256" key="5">
    <source>
        <dbReference type="ARBA" id="ARBA00023054"/>
    </source>
</evidence>
<dbReference type="PANTHER" id="PTHR24099">
    <property type="entry name" value="E3 UBIQUITIN-PROTEIN LIGASE TRIM36-RELATED"/>
    <property type="match status" value="1"/>
</dbReference>
<dbReference type="GO" id="GO:0061630">
    <property type="term" value="F:ubiquitin protein ligase activity"/>
    <property type="evidence" value="ECO:0007669"/>
    <property type="project" value="UniProtKB-EC"/>
</dbReference>
<comment type="caution">
    <text evidence="9">The sequence shown here is derived from an EMBL/GenBank/DDBJ whole genome shotgun (WGS) entry which is preliminary data.</text>
</comment>
<evidence type="ECO:0000256" key="1">
    <source>
        <dbReference type="ARBA" id="ARBA00000900"/>
    </source>
</evidence>
<feature type="domain" description="COS" evidence="8">
    <location>
        <begin position="99"/>
        <end position="159"/>
    </location>
</feature>
<comment type="catalytic activity">
    <reaction evidence="1">
        <text>S-ubiquitinyl-[E2 ubiquitin-conjugating enzyme]-L-cysteine + [acceptor protein]-L-lysine = [E2 ubiquitin-conjugating enzyme]-L-cysteine + N(6)-ubiquitinyl-[acceptor protein]-L-lysine.</text>
        <dbReference type="EC" id="2.3.2.27"/>
    </reaction>
</comment>
<dbReference type="AlphaFoldDB" id="A0A8X7X8J4"/>
<gene>
    <name evidence="9" type="primary">Trim55_1</name>
    <name evidence="9" type="ORF">GTO96_0008457</name>
</gene>
<dbReference type="Gene3D" id="1.20.5.170">
    <property type="match status" value="1"/>
</dbReference>
<evidence type="ECO:0000256" key="6">
    <source>
        <dbReference type="ARBA" id="ARBA00023242"/>
    </source>
</evidence>
<organism evidence="9 10">
    <name type="scientific">Polypterus senegalus</name>
    <name type="common">Senegal bichir</name>
    <dbReference type="NCBI Taxonomy" id="55291"/>
    <lineage>
        <taxon>Eukaryota</taxon>
        <taxon>Metazoa</taxon>
        <taxon>Chordata</taxon>
        <taxon>Craniata</taxon>
        <taxon>Vertebrata</taxon>
        <taxon>Euteleostomi</taxon>
        <taxon>Actinopterygii</taxon>
        <taxon>Polypteriformes</taxon>
        <taxon>Polypteridae</taxon>
        <taxon>Polypterus</taxon>
    </lineage>
</organism>
<evidence type="ECO:0000256" key="7">
    <source>
        <dbReference type="SAM" id="MobiDB-lite"/>
    </source>
</evidence>
<dbReference type="GO" id="GO:0005737">
    <property type="term" value="C:cytoplasm"/>
    <property type="evidence" value="ECO:0007669"/>
    <property type="project" value="TreeGrafter"/>
</dbReference>
<name>A0A8X7X8J4_POLSE</name>
<feature type="non-terminal residue" evidence="9">
    <location>
        <position position="1"/>
    </location>
</feature>
<keyword evidence="10" id="KW-1185">Reference proteome</keyword>
<evidence type="ECO:0000256" key="4">
    <source>
        <dbReference type="ARBA" id="ARBA00022679"/>
    </source>
</evidence>
<dbReference type="PANTHER" id="PTHR24099:SF17">
    <property type="entry name" value="TRIPARTITE MOTIF CONTAINING 55"/>
    <property type="match status" value="1"/>
</dbReference>
<dbReference type="EC" id="2.3.2.27" evidence="3"/>
<reference evidence="9 10" key="1">
    <citation type="journal article" date="2021" name="Cell">
        <title>Tracing the genetic footprints of vertebrate landing in non-teleost ray-finned fishes.</title>
        <authorList>
            <person name="Bi X."/>
            <person name="Wang K."/>
            <person name="Yang L."/>
            <person name="Pan H."/>
            <person name="Jiang H."/>
            <person name="Wei Q."/>
            <person name="Fang M."/>
            <person name="Yu H."/>
            <person name="Zhu C."/>
            <person name="Cai Y."/>
            <person name="He Y."/>
            <person name="Gan X."/>
            <person name="Zeng H."/>
            <person name="Yu D."/>
            <person name="Zhu Y."/>
            <person name="Jiang H."/>
            <person name="Qiu Q."/>
            <person name="Yang H."/>
            <person name="Zhang Y.E."/>
            <person name="Wang W."/>
            <person name="Zhu M."/>
            <person name="He S."/>
            <person name="Zhang G."/>
        </authorList>
    </citation>
    <scope>NUCLEOTIDE SEQUENCE [LARGE SCALE GENOMIC DNA]</scope>
    <source>
        <strain evidence="9">Bchr_013</strain>
    </source>
</reference>
<evidence type="ECO:0000313" key="9">
    <source>
        <dbReference type="EMBL" id="KAG2461927.1"/>
    </source>
</evidence>
<dbReference type="PROSITE" id="PS51262">
    <property type="entry name" value="COS"/>
    <property type="match status" value="1"/>
</dbReference>
<proteinExistence type="predicted"/>
<sequence>MLYPDLLHDFKVMYSPPTFCTGLRVFLVDHIRCHDLLLQENCKNQKQLLSEKFDRMYAILEERKKIMMQRITYEQEEKTSKTRSWMQSYATHIAATSKLVETALQSMEEPQMAVFLQVEIAEATQDLTVEELEQGFENMDHYKVDFNAEERILYQLDFVKNDDDTEEVTEEDPDHCIMEETESSMVKLYQSDGASEVKGQTEELSVVKGPYSEASNMCGGLAQQAELKGEQNGNDLEIQGLLAEASEDTKLYPDWYKSNSWQLITPSLMLTSDNQDGASSDVNTASAAPQDRKESWVSPDFVPVASGDPPNANLAMSDLESANGFVSVAAESQPAHETVEGHDVVPSEDTQVSHSATILPLY</sequence>
<dbReference type="GO" id="GO:0005634">
    <property type="term" value="C:nucleus"/>
    <property type="evidence" value="ECO:0007669"/>
    <property type="project" value="UniProtKB-SubCell"/>
</dbReference>
<feature type="region of interest" description="Disordered" evidence="7">
    <location>
        <begin position="272"/>
        <end position="309"/>
    </location>
</feature>
<evidence type="ECO:0000313" key="10">
    <source>
        <dbReference type="Proteomes" id="UP000886611"/>
    </source>
</evidence>